<gene>
    <name evidence="1" type="ORF">S01H1_62974</name>
</gene>
<dbReference type="AlphaFoldDB" id="X0X8T0"/>
<feature type="non-terminal residue" evidence="1">
    <location>
        <position position="1"/>
    </location>
</feature>
<evidence type="ECO:0000313" key="1">
    <source>
        <dbReference type="EMBL" id="GAG31837.1"/>
    </source>
</evidence>
<feature type="non-terminal residue" evidence="1">
    <location>
        <position position="253"/>
    </location>
</feature>
<reference evidence="1" key="1">
    <citation type="journal article" date="2014" name="Front. Microbiol.">
        <title>High frequency of phylogenetically diverse reductive dehalogenase-homologous genes in deep subseafloor sedimentary metagenomes.</title>
        <authorList>
            <person name="Kawai M."/>
            <person name="Futagami T."/>
            <person name="Toyoda A."/>
            <person name="Takaki Y."/>
            <person name="Nishi S."/>
            <person name="Hori S."/>
            <person name="Arai W."/>
            <person name="Tsubouchi T."/>
            <person name="Morono Y."/>
            <person name="Uchiyama I."/>
            <person name="Ito T."/>
            <person name="Fujiyama A."/>
            <person name="Inagaki F."/>
            <person name="Takami H."/>
        </authorList>
    </citation>
    <scope>NUCLEOTIDE SEQUENCE</scope>
    <source>
        <strain evidence="1">Expedition CK06-06</strain>
    </source>
</reference>
<sequence length="253" mass="26836">RPDDMSRPSRIILEPAAAAGYTFDGPDIVAQTGTDAVPFNFNENAEGNVDSRFSTTGGAYALASGSDALQTGLTVNATTGNIEGTPTEVAVRNIIIQGDDGAVTAIFSVLLQASLIPEIATGSPTPTFARTSEATVVDYLGIVRTVADGVPRFLGARLDPDNTTYHTTRIDGTTPIDENDFYADADGPYGYMSESSQTNYFTYSEEFDNADWIKGSITVTPDSTTSPDGTVNATLLDEGTSSNFHRVYQDITV</sequence>
<evidence type="ECO:0008006" key="2">
    <source>
        <dbReference type="Google" id="ProtNLM"/>
    </source>
</evidence>
<comment type="caution">
    <text evidence="1">The sequence shown here is derived from an EMBL/GenBank/DDBJ whole genome shotgun (WGS) entry which is preliminary data.</text>
</comment>
<dbReference type="EMBL" id="BARS01041402">
    <property type="protein sequence ID" value="GAG31837.1"/>
    <property type="molecule type" value="Genomic_DNA"/>
</dbReference>
<organism evidence="1">
    <name type="scientific">marine sediment metagenome</name>
    <dbReference type="NCBI Taxonomy" id="412755"/>
    <lineage>
        <taxon>unclassified sequences</taxon>
        <taxon>metagenomes</taxon>
        <taxon>ecological metagenomes</taxon>
    </lineage>
</organism>
<dbReference type="Gene3D" id="2.60.40.10">
    <property type="entry name" value="Immunoglobulins"/>
    <property type="match status" value="1"/>
</dbReference>
<proteinExistence type="predicted"/>
<accession>X0X8T0</accession>
<name>X0X8T0_9ZZZZ</name>
<protein>
    <recommendedName>
        <fullName evidence="2">Dystroglycan-type cadherin-like domain-containing protein</fullName>
    </recommendedName>
</protein>
<dbReference type="InterPro" id="IPR013783">
    <property type="entry name" value="Ig-like_fold"/>
</dbReference>